<gene>
    <name evidence="2" type="ORF">HMPREF1097_05085</name>
</gene>
<dbReference type="NCBIfam" id="TIGR01764">
    <property type="entry name" value="excise"/>
    <property type="match status" value="1"/>
</dbReference>
<reference evidence="2 3" key="1">
    <citation type="submission" date="2013-01" db="EMBL/GenBank/DDBJ databases">
        <title>The Genome Sequence of Clostridium bolteae 90B8.</title>
        <authorList>
            <consortium name="The Broad Institute Genome Sequencing Platform"/>
            <person name="Earl A."/>
            <person name="Ward D."/>
            <person name="Feldgarden M."/>
            <person name="Gevers D."/>
            <person name="Courvalin P."/>
            <person name="Lambert T."/>
            <person name="Walker B."/>
            <person name="Young S.K."/>
            <person name="Zeng Q."/>
            <person name="Gargeya S."/>
            <person name="Fitzgerald M."/>
            <person name="Haas B."/>
            <person name="Abouelleil A."/>
            <person name="Alvarado L."/>
            <person name="Arachchi H.M."/>
            <person name="Berlin A.M."/>
            <person name="Chapman S.B."/>
            <person name="Dewar J."/>
            <person name="Goldberg J."/>
            <person name="Griggs A."/>
            <person name="Gujja S."/>
            <person name="Hansen M."/>
            <person name="Howarth C."/>
            <person name="Imamovic A."/>
            <person name="Larimer J."/>
            <person name="McCowan C."/>
            <person name="Murphy C."/>
            <person name="Neiman D."/>
            <person name="Pearson M."/>
            <person name="Priest M."/>
            <person name="Roberts A."/>
            <person name="Saif S."/>
            <person name="Shea T."/>
            <person name="Sisk P."/>
            <person name="Sykes S."/>
            <person name="Wortman J."/>
            <person name="Nusbaum C."/>
            <person name="Birren B."/>
        </authorList>
    </citation>
    <scope>NUCLEOTIDE SEQUENCE [LARGE SCALE GENOMIC DNA]</scope>
    <source>
        <strain evidence="2 3">90B8</strain>
    </source>
</reference>
<sequence length="68" mass="7654">MVEPYKPIYTVKEAAGVLRVNPTKVYELISTKKLPSLLLGQRKIRGSDLERFIMTYPVAEIEEGGTSQ</sequence>
<dbReference type="GO" id="GO:0003677">
    <property type="term" value="F:DNA binding"/>
    <property type="evidence" value="ECO:0007669"/>
    <property type="project" value="InterPro"/>
</dbReference>
<dbReference type="InterPro" id="IPR041657">
    <property type="entry name" value="HTH_17"/>
</dbReference>
<organism evidence="2 3">
    <name type="scientific">Enterocloster bolteae 90B8</name>
    <dbReference type="NCBI Taxonomy" id="997897"/>
    <lineage>
        <taxon>Bacteria</taxon>
        <taxon>Bacillati</taxon>
        <taxon>Bacillota</taxon>
        <taxon>Clostridia</taxon>
        <taxon>Lachnospirales</taxon>
        <taxon>Lachnospiraceae</taxon>
        <taxon>Enterocloster</taxon>
    </lineage>
</organism>
<dbReference type="Proteomes" id="UP000013041">
    <property type="component" value="Unassembled WGS sequence"/>
</dbReference>
<protein>
    <submittedName>
        <fullName evidence="2">Excisionase family DNA binding domain-containing protein</fullName>
    </submittedName>
</protein>
<accession>R0A7F7</accession>
<proteinExistence type="predicted"/>
<evidence type="ECO:0000313" key="3">
    <source>
        <dbReference type="Proteomes" id="UP000013041"/>
    </source>
</evidence>
<dbReference type="AlphaFoldDB" id="R0A7F7"/>
<dbReference type="HOGENOM" id="CLU_2786450_0_0_9"/>
<dbReference type="InterPro" id="IPR010093">
    <property type="entry name" value="SinI_DNA-bd"/>
</dbReference>
<dbReference type="PATRIC" id="fig|997897.5.peg.5346"/>
<evidence type="ECO:0000313" key="2">
    <source>
        <dbReference type="EMBL" id="ENZ32383.1"/>
    </source>
</evidence>
<dbReference type="EMBL" id="AGYG01000032">
    <property type="protein sequence ID" value="ENZ32383.1"/>
    <property type="molecule type" value="Genomic_DNA"/>
</dbReference>
<evidence type="ECO:0000259" key="1">
    <source>
        <dbReference type="Pfam" id="PF12728"/>
    </source>
</evidence>
<dbReference type="Pfam" id="PF12728">
    <property type="entry name" value="HTH_17"/>
    <property type="match status" value="1"/>
</dbReference>
<dbReference type="RefSeq" id="WP_002570556.1">
    <property type="nucleotide sequence ID" value="NZ_KB851139.1"/>
</dbReference>
<name>R0A7F7_9FIRM</name>
<comment type="caution">
    <text evidence="2">The sequence shown here is derived from an EMBL/GenBank/DDBJ whole genome shotgun (WGS) entry which is preliminary data.</text>
</comment>
<feature type="domain" description="Helix-turn-helix" evidence="1">
    <location>
        <begin position="9"/>
        <end position="53"/>
    </location>
</feature>